<evidence type="ECO:0000259" key="8">
    <source>
        <dbReference type="PROSITE" id="PS50048"/>
    </source>
</evidence>
<dbReference type="SMART" id="SM00066">
    <property type="entry name" value="GAL4"/>
    <property type="match status" value="1"/>
</dbReference>
<dbReference type="GO" id="GO:0000981">
    <property type="term" value="F:DNA-binding transcription factor activity, RNA polymerase II-specific"/>
    <property type="evidence" value="ECO:0007669"/>
    <property type="project" value="InterPro"/>
</dbReference>
<name>A0A319DRP0_9EURO</name>
<dbReference type="VEuPathDB" id="FungiDB:BO71DRAFT_446088"/>
<dbReference type="EMBL" id="KZ825797">
    <property type="protein sequence ID" value="PYI00170.1"/>
    <property type="molecule type" value="Genomic_DNA"/>
</dbReference>
<dbReference type="STRING" id="1448320.A0A319DRP0"/>
<dbReference type="GO" id="GO:0005634">
    <property type="term" value="C:nucleus"/>
    <property type="evidence" value="ECO:0007669"/>
    <property type="project" value="UniProtKB-SubCell"/>
</dbReference>
<feature type="compositionally biased region" description="Basic and acidic residues" evidence="7">
    <location>
        <begin position="82"/>
        <end position="94"/>
    </location>
</feature>
<dbReference type="GO" id="GO:0003677">
    <property type="term" value="F:DNA binding"/>
    <property type="evidence" value="ECO:0007669"/>
    <property type="project" value="UniProtKB-KW"/>
</dbReference>
<gene>
    <name evidence="9" type="ORF">BO71DRAFT_446088</name>
</gene>
<feature type="region of interest" description="Disordered" evidence="7">
    <location>
        <begin position="70"/>
        <end position="94"/>
    </location>
</feature>
<dbReference type="InterPro" id="IPR050613">
    <property type="entry name" value="Sec_Metabolite_Reg"/>
</dbReference>
<dbReference type="CDD" id="cd12148">
    <property type="entry name" value="fungal_TF_MHR"/>
    <property type="match status" value="1"/>
</dbReference>
<evidence type="ECO:0000256" key="6">
    <source>
        <dbReference type="ARBA" id="ARBA00023242"/>
    </source>
</evidence>
<dbReference type="Pfam" id="PF04082">
    <property type="entry name" value="Fungal_trans"/>
    <property type="match status" value="1"/>
</dbReference>
<dbReference type="SUPFAM" id="SSF57701">
    <property type="entry name" value="Zn2/Cys6 DNA-binding domain"/>
    <property type="match status" value="1"/>
</dbReference>
<proteinExistence type="predicted"/>
<feature type="domain" description="Zn(2)-C6 fungal-type" evidence="8">
    <location>
        <begin position="5"/>
        <end position="34"/>
    </location>
</feature>
<evidence type="ECO:0000256" key="5">
    <source>
        <dbReference type="ARBA" id="ARBA00023163"/>
    </source>
</evidence>
<dbReference type="GO" id="GO:0006351">
    <property type="term" value="P:DNA-templated transcription"/>
    <property type="evidence" value="ECO:0007669"/>
    <property type="project" value="InterPro"/>
</dbReference>
<dbReference type="Proteomes" id="UP000247810">
    <property type="component" value="Unassembled WGS sequence"/>
</dbReference>
<dbReference type="SMART" id="SM00906">
    <property type="entry name" value="Fungal_trans"/>
    <property type="match status" value="1"/>
</dbReference>
<keyword evidence="3" id="KW-0805">Transcription regulation</keyword>
<dbReference type="InterPro" id="IPR007219">
    <property type="entry name" value="XnlR_reg_dom"/>
</dbReference>
<evidence type="ECO:0000256" key="4">
    <source>
        <dbReference type="ARBA" id="ARBA00023125"/>
    </source>
</evidence>
<sequence length="562" mass="64256">MNKRSCTLCNQKKLRCDRKYPCDRCVRGGKACVFPPSKRASRKLNRPPVADLLARINQLEAEVESLRFTADNEPGSIPSEQNRPDEQIESHEVKGRRDIPHRISGLVVEENNSQHLDVEASTVFCGLFGHYRWSANAFRIDHFQPEQIRMLWRTYQKNVAPLIPIIHKHCVELIICDISDGVDLDPSCEALVLSICFAAVVSMKPEQSFNQNYDAIIQDYTVAVDQALGRANFIESPNLLVLQAAILFLLSLRPLSDTGLLGAESAVVIRVAQDQKLHRDGRIIGLSPFQTEMRRRLWWHICILDMLIAEDRGTDIQIKPGMFDTQFPSNIDDDDLSPDMTEYPSDRTGYTDITLCIMHCEIMTSLRSLGCFAHQAPQLSITDQTNLVKSLGKRLQDQYLDHFNLEVPIQWVFAMISRLTLSEAWLTIHFHTSSANDAHEPCSPQKDNDLAFRTAVELVEYTYLLQTNEKASQWTWLCKSHKQLHVVAFVFSELCLRPINPETDRAWNVANRMYSWWEQDFPRINSMFRKTLAHLKERAASTRAINIQLLASQAILCRPPIV</sequence>
<protein>
    <recommendedName>
        <fullName evidence="8">Zn(2)-C6 fungal-type domain-containing protein</fullName>
    </recommendedName>
</protein>
<evidence type="ECO:0000313" key="10">
    <source>
        <dbReference type="Proteomes" id="UP000247810"/>
    </source>
</evidence>
<evidence type="ECO:0000256" key="7">
    <source>
        <dbReference type="SAM" id="MobiDB-lite"/>
    </source>
</evidence>
<dbReference type="InterPro" id="IPR001138">
    <property type="entry name" value="Zn2Cys6_DnaBD"/>
</dbReference>
<evidence type="ECO:0000256" key="2">
    <source>
        <dbReference type="ARBA" id="ARBA00022723"/>
    </source>
</evidence>
<dbReference type="CDD" id="cd00067">
    <property type="entry name" value="GAL4"/>
    <property type="match status" value="1"/>
</dbReference>
<dbReference type="GO" id="GO:0009893">
    <property type="term" value="P:positive regulation of metabolic process"/>
    <property type="evidence" value="ECO:0007669"/>
    <property type="project" value="UniProtKB-ARBA"/>
</dbReference>
<dbReference type="GO" id="GO:0008270">
    <property type="term" value="F:zinc ion binding"/>
    <property type="evidence" value="ECO:0007669"/>
    <property type="project" value="InterPro"/>
</dbReference>
<accession>A0A319DRP0</accession>
<organism evidence="9 10">
    <name type="scientific">Aspergillus ellipticus CBS 707.79</name>
    <dbReference type="NCBI Taxonomy" id="1448320"/>
    <lineage>
        <taxon>Eukaryota</taxon>
        <taxon>Fungi</taxon>
        <taxon>Dikarya</taxon>
        <taxon>Ascomycota</taxon>
        <taxon>Pezizomycotina</taxon>
        <taxon>Eurotiomycetes</taxon>
        <taxon>Eurotiomycetidae</taxon>
        <taxon>Eurotiales</taxon>
        <taxon>Aspergillaceae</taxon>
        <taxon>Aspergillus</taxon>
        <taxon>Aspergillus subgen. Circumdati</taxon>
    </lineage>
</organism>
<keyword evidence="5" id="KW-0804">Transcription</keyword>
<dbReference type="InterPro" id="IPR036864">
    <property type="entry name" value="Zn2-C6_fun-type_DNA-bd_sf"/>
</dbReference>
<keyword evidence="10" id="KW-1185">Reference proteome</keyword>
<comment type="subcellular location">
    <subcellularLocation>
        <location evidence="1">Nucleus</location>
    </subcellularLocation>
</comment>
<evidence type="ECO:0000256" key="1">
    <source>
        <dbReference type="ARBA" id="ARBA00004123"/>
    </source>
</evidence>
<dbReference type="OrthoDB" id="435881at2759"/>
<keyword evidence="6" id="KW-0539">Nucleus</keyword>
<dbReference type="PANTHER" id="PTHR31001">
    <property type="entry name" value="UNCHARACTERIZED TRANSCRIPTIONAL REGULATORY PROTEIN"/>
    <property type="match status" value="1"/>
</dbReference>
<keyword evidence="4" id="KW-0238">DNA-binding</keyword>
<keyword evidence="2" id="KW-0479">Metal-binding</keyword>
<dbReference type="Pfam" id="PF00172">
    <property type="entry name" value="Zn_clus"/>
    <property type="match status" value="1"/>
</dbReference>
<dbReference type="Gene3D" id="4.10.240.10">
    <property type="entry name" value="Zn(2)-C6 fungal-type DNA-binding domain"/>
    <property type="match status" value="1"/>
</dbReference>
<reference evidence="9 10" key="1">
    <citation type="submission" date="2018-02" db="EMBL/GenBank/DDBJ databases">
        <title>The genomes of Aspergillus section Nigri reveals drivers in fungal speciation.</title>
        <authorList>
            <consortium name="DOE Joint Genome Institute"/>
            <person name="Vesth T.C."/>
            <person name="Nybo J."/>
            <person name="Theobald S."/>
            <person name="Brandl J."/>
            <person name="Frisvad J.C."/>
            <person name="Nielsen K.F."/>
            <person name="Lyhne E.K."/>
            <person name="Kogle M.E."/>
            <person name="Kuo A."/>
            <person name="Riley R."/>
            <person name="Clum A."/>
            <person name="Nolan M."/>
            <person name="Lipzen A."/>
            <person name="Salamov A."/>
            <person name="Henrissat B."/>
            <person name="Wiebenga A."/>
            <person name="De vries R.P."/>
            <person name="Grigoriev I.V."/>
            <person name="Mortensen U.H."/>
            <person name="Andersen M.R."/>
            <person name="Baker S.E."/>
        </authorList>
    </citation>
    <scope>NUCLEOTIDE SEQUENCE [LARGE SCALE GENOMIC DNA]</scope>
    <source>
        <strain evidence="9 10">CBS 707.79</strain>
    </source>
</reference>
<evidence type="ECO:0000256" key="3">
    <source>
        <dbReference type="ARBA" id="ARBA00023015"/>
    </source>
</evidence>
<dbReference type="PROSITE" id="PS50048">
    <property type="entry name" value="ZN2_CY6_FUNGAL_2"/>
    <property type="match status" value="1"/>
</dbReference>
<evidence type="ECO:0000313" key="9">
    <source>
        <dbReference type="EMBL" id="PYI00170.1"/>
    </source>
</evidence>
<dbReference type="AlphaFoldDB" id="A0A319DRP0"/>
<dbReference type="PANTHER" id="PTHR31001:SF50">
    <property type="entry name" value="ZN(II)2CYS6 TRANSCRIPTION FACTOR (EUROFUNG)"/>
    <property type="match status" value="1"/>
</dbReference>